<evidence type="ECO:0000256" key="2">
    <source>
        <dbReference type="ARBA" id="ARBA00009191"/>
    </source>
</evidence>
<evidence type="ECO:0000256" key="1">
    <source>
        <dbReference type="ARBA" id="ARBA00004116"/>
    </source>
</evidence>
<dbReference type="SUPFAM" id="SSF63829">
    <property type="entry name" value="Calcium-dependent phosphotriesterase"/>
    <property type="match status" value="1"/>
</dbReference>
<accession>A0ABM1RMY8</accession>
<organism evidence="7 8">
    <name type="scientific">Camelina sativa</name>
    <name type="common">False flax</name>
    <name type="synonym">Myagrum sativum</name>
    <dbReference type="NCBI Taxonomy" id="90675"/>
    <lineage>
        <taxon>Eukaryota</taxon>
        <taxon>Viridiplantae</taxon>
        <taxon>Streptophyta</taxon>
        <taxon>Embryophyta</taxon>
        <taxon>Tracheophyta</taxon>
        <taxon>Spermatophyta</taxon>
        <taxon>Magnoliopsida</taxon>
        <taxon>eudicotyledons</taxon>
        <taxon>Gunneridae</taxon>
        <taxon>Pentapetalae</taxon>
        <taxon>rosids</taxon>
        <taxon>malvids</taxon>
        <taxon>Brassicales</taxon>
        <taxon>Brassicaceae</taxon>
        <taxon>Camelineae</taxon>
        <taxon>Camelina</taxon>
    </lineage>
</organism>
<keyword evidence="4" id="KW-0325">Glycoprotein</keyword>
<dbReference type="Pfam" id="PF03088">
    <property type="entry name" value="Str_synth"/>
    <property type="match status" value="1"/>
</dbReference>
<evidence type="ECO:0000256" key="5">
    <source>
        <dbReference type="SAM" id="SignalP"/>
    </source>
</evidence>
<dbReference type="GeneID" id="104781603"/>
<dbReference type="Pfam" id="PF20067">
    <property type="entry name" value="SSL_N"/>
    <property type="match status" value="1"/>
</dbReference>
<dbReference type="Gene3D" id="2.120.10.30">
    <property type="entry name" value="TolB, C-terminal domain"/>
    <property type="match status" value="1"/>
</dbReference>
<keyword evidence="7" id="KW-1185">Reference proteome</keyword>
<evidence type="ECO:0000256" key="4">
    <source>
        <dbReference type="ARBA" id="ARBA00023180"/>
    </source>
</evidence>
<keyword evidence="3" id="KW-0926">Vacuole</keyword>
<evidence type="ECO:0000256" key="3">
    <source>
        <dbReference type="ARBA" id="ARBA00022554"/>
    </source>
</evidence>
<dbReference type="InterPro" id="IPR011042">
    <property type="entry name" value="6-blade_b-propeller_TolB-like"/>
</dbReference>
<dbReference type="Proteomes" id="UP000694864">
    <property type="component" value="Chromosome 4"/>
</dbReference>
<evidence type="ECO:0000259" key="6">
    <source>
        <dbReference type="Pfam" id="PF03088"/>
    </source>
</evidence>
<keyword evidence="5" id="KW-0732">Signal</keyword>
<sequence length="339" mass="37597">MLVTVFLTVVVTILTILVSTSQTGYGIFVPPKMPGSRDVFPLVKVVNLTGASGPESIAFNPAGEGPYVGVADGRVLKWRGKSLGWTDFAYTSANRQMCVHPFAPELEHVCGRPLGLRFHKKTGDLYIADAYFGLLIVGPAGGLAKPLVTEAEGQPFRFTNDLDIDEHDDVIYFTDASSKFQRWEYFSSFLNVDKTGRFIKYDISSKKATVLLRDISFANGVALSKDRSFVLVDETTNCKVLRLWLSGPKAGIQDVFAVLPGYPDNIRRNLNGEFWVALNSLLYERRPYTKAVKLSASGEVLMVLEDKGKRLRYISDVEEKDGKLWIGSSVMPFVGVYDL</sequence>
<proteinExistence type="inferred from homology"/>
<evidence type="ECO:0000313" key="7">
    <source>
        <dbReference type="Proteomes" id="UP000694864"/>
    </source>
</evidence>
<comment type="similarity">
    <text evidence="2">Belongs to the strictosidine synthase family.</text>
</comment>
<comment type="subcellular location">
    <subcellularLocation>
        <location evidence="1">Vacuole</location>
    </subcellularLocation>
</comment>
<reference evidence="7" key="1">
    <citation type="journal article" date="2014" name="Nat. Commun.">
        <title>The emerging biofuel crop Camelina sativa retains a highly undifferentiated hexaploid genome structure.</title>
        <authorList>
            <person name="Kagale S."/>
            <person name="Koh C."/>
            <person name="Nixon J."/>
            <person name="Bollina V."/>
            <person name="Clarke W.E."/>
            <person name="Tuteja R."/>
            <person name="Spillane C."/>
            <person name="Robinson S.J."/>
            <person name="Links M.G."/>
            <person name="Clarke C."/>
            <person name="Higgins E.E."/>
            <person name="Huebert T."/>
            <person name="Sharpe A.G."/>
            <person name="Parkin I.A."/>
        </authorList>
    </citation>
    <scope>NUCLEOTIDE SEQUENCE [LARGE SCALE GENOMIC DNA]</scope>
    <source>
        <strain evidence="7">cv. DH55</strain>
    </source>
</reference>
<name>A0ABM1RMY8_CAMSA</name>
<dbReference type="RefSeq" id="XP_019100376.1">
    <property type="nucleotide sequence ID" value="XM_019244831.1"/>
</dbReference>
<gene>
    <name evidence="8" type="primary">LOC104781603</name>
</gene>
<reference evidence="8" key="2">
    <citation type="submission" date="2025-08" db="UniProtKB">
        <authorList>
            <consortium name="RefSeq"/>
        </authorList>
    </citation>
    <scope>IDENTIFICATION</scope>
    <source>
        <tissue evidence="8">Leaf</tissue>
    </source>
</reference>
<evidence type="ECO:0000313" key="8">
    <source>
        <dbReference type="RefSeq" id="XP_019100376.1"/>
    </source>
</evidence>
<dbReference type="PANTHER" id="PTHR10426:SF69">
    <property type="entry name" value="PROTEIN STRICTOSIDINE SYNTHASE-LIKE 10"/>
    <property type="match status" value="1"/>
</dbReference>
<dbReference type="PANTHER" id="PTHR10426">
    <property type="entry name" value="STRICTOSIDINE SYNTHASE-RELATED"/>
    <property type="match status" value="1"/>
</dbReference>
<feature type="domain" description="Strictosidine synthase conserved region" evidence="6">
    <location>
        <begin position="160"/>
        <end position="247"/>
    </location>
</feature>
<dbReference type="InterPro" id="IPR018119">
    <property type="entry name" value="Strictosidine_synth_cons-reg"/>
</dbReference>
<feature type="chain" id="PRO_5046766565" evidence="5">
    <location>
        <begin position="27"/>
        <end position="339"/>
    </location>
</feature>
<protein>
    <submittedName>
        <fullName evidence="8">Protein STRICTOSIDINE SYNTHASE-LIKE 10-like</fullName>
    </submittedName>
</protein>
<feature type="signal peptide" evidence="5">
    <location>
        <begin position="1"/>
        <end position="26"/>
    </location>
</feature>